<evidence type="ECO:0000313" key="12">
    <source>
        <dbReference type="Proteomes" id="UP000092565"/>
    </source>
</evidence>
<keyword evidence="8" id="KW-0812">Transmembrane</keyword>
<dbReference type="Pfam" id="PF15975">
    <property type="entry name" value="Flot"/>
    <property type="match status" value="1"/>
</dbReference>
<dbReference type="Pfam" id="PF01145">
    <property type="entry name" value="Band_7"/>
    <property type="match status" value="1"/>
</dbReference>
<feature type="coiled-coil region" evidence="6">
    <location>
        <begin position="383"/>
        <end position="419"/>
    </location>
</feature>
<accession>A0A1B0ZPJ7</accession>
<feature type="compositionally biased region" description="Acidic residues" evidence="7">
    <location>
        <begin position="561"/>
        <end position="571"/>
    </location>
</feature>
<organism evidence="11 12">
    <name type="scientific">Phaeobacter gallaeciensis</name>
    <dbReference type="NCBI Taxonomy" id="60890"/>
    <lineage>
        <taxon>Bacteria</taxon>
        <taxon>Pseudomonadati</taxon>
        <taxon>Pseudomonadota</taxon>
        <taxon>Alphaproteobacteria</taxon>
        <taxon>Rhodobacterales</taxon>
        <taxon>Roseobacteraceae</taxon>
        <taxon>Phaeobacter</taxon>
    </lineage>
</organism>
<dbReference type="InterPro" id="IPR001107">
    <property type="entry name" value="Band_7"/>
</dbReference>
<dbReference type="PANTHER" id="PTHR13806">
    <property type="entry name" value="FLOTILLIN-RELATED"/>
    <property type="match status" value="1"/>
</dbReference>
<dbReference type="OrthoDB" id="9815577at2"/>
<keyword evidence="12" id="KW-1185">Reference proteome</keyword>
<evidence type="ECO:0000256" key="1">
    <source>
        <dbReference type="ARBA" id="ARBA00004167"/>
    </source>
</evidence>
<evidence type="ECO:0000256" key="2">
    <source>
        <dbReference type="ARBA" id="ARBA00004236"/>
    </source>
</evidence>
<feature type="transmembrane region" description="Helical" evidence="8">
    <location>
        <begin position="6"/>
        <end position="28"/>
    </location>
</feature>
<dbReference type="CDD" id="cd03399">
    <property type="entry name" value="SPFH_flotillin"/>
    <property type="match status" value="1"/>
</dbReference>
<evidence type="ECO:0000256" key="6">
    <source>
        <dbReference type="SAM" id="Coils"/>
    </source>
</evidence>
<evidence type="ECO:0000256" key="3">
    <source>
        <dbReference type="ARBA" id="ARBA00007161"/>
    </source>
</evidence>
<evidence type="ECO:0000256" key="4">
    <source>
        <dbReference type="ARBA" id="ARBA00022475"/>
    </source>
</evidence>
<dbReference type="PANTHER" id="PTHR13806:SF31">
    <property type="entry name" value="FLOTILLIN-LIKE PROTEIN 1-RELATED"/>
    <property type="match status" value="1"/>
</dbReference>
<dbReference type="SUPFAM" id="SSF117892">
    <property type="entry name" value="Band 7/SPFH domain"/>
    <property type="match status" value="1"/>
</dbReference>
<dbReference type="AlphaFoldDB" id="A0A1B0ZPJ7"/>
<sequence>MEFEFLLIVVVTVIIFLALFGLVIGRLYRRSTREISLVKTGAGGKKVIMDGGTIVVPLLHEVSPVNMKTLRLEVKRDGEAALITQDRMRVDVGVEFYVSVMATTEGIARAAQTLGSRTFDVEQLREMIEGKLIDGLRAVAAQMTMDGLHENRADFVQEVQNAVSEDLLKNGLSLESVSLTALDQTPFEALDENNAFNAVGMRRLAEVIATSKKERAQIDAEADVAVRRAAMEAERQKLLIEQDEEQARIEQKQKVETLRVAQEAEIAARTEDSVRETERARIAREEAIRAADIERERKIREAEISKERELEVAEQERQIIIAQKSEEESRARASADLARAEATKATEAVATARQVAEAERQKQIVLIEATREAERQATGIRLAAQAEKEAAADRAEARREEAQAEADALNIRAEAKKNDMLAEAEGKRAIVEADNVLSEAQIRFKVDLARIEAMPSIVAEMVKPAEKIDSIKIHQVGGMGVGAGGAGSVAAQAGGGDKPVVNQALDSIMGMAVQMPALKKLGEELGLSMEDGVAGITSGALGVSSGPAKETVEAEASAAEEAADEVETPLA</sequence>
<evidence type="ECO:0000313" key="11">
    <source>
        <dbReference type="EMBL" id="ANP36112.1"/>
    </source>
</evidence>
<name>A0A1B0ZPJ7_9RHOB</name>
<evidence type="ECO:0000256" key="8">
    <source>
        <dbReference type="SAM" id="Phobius"/>
    </source>
</evidence>
<evidence type="ECO:0000256" key="7">
    <source>
        <dbReference type="SAM" id="MobiDB-lite"/>
    </source>
</evidence>
<comment type="subcellular location">
    <subcellularLocation>
        <location evidence="2">Cell membrane</location>
    </subcellularLocation>
    <subcellularLocation>
        <location evidence="1">Membrane</location>
        <topology evidence="1">Single-pass membrane protein</topology>
    </subcellularLocation>
</comment>
<keyword evidence="5 8" id="KW-0472">Membrane</keyword>
<evidence type="ECO:0000259" key="10">
    <source>
        <dbReference type="Pfam" id="PF15975"/>
    </source>
</evidence>
<dbReference type="InterPro" id="IPR027705">
    <property type="entry name" value="Flotillin_fam"/>
</dbReference>
<evidence type="ECO:0000256" key="5">
    <source>
        <dbReference type="ARBA" id="ARBA00023136"/>
    </source>
</evidence>
<dbReference type="InterPro" id="IPR036013">
    <property type="entry name" value="Band_7/SPFH_dom_sf"/>
</dbReference>
<reference evidence="11 12" key="1">
    <citation type="submission" date="2016-04" db="EMBL/GenBank/DDBJ databases">
        <authorList>
            <person name="Evans L.H."/>
            <person name="Alamgir A."/>
            <person name="Owens N."/>
            <person name="Weber N.D."/>
            <person name="Virtaneva K."/>
            <person name="Barbian K."/>
            <person name="Babar A."/>
            <person name="Rosenke K."/>
        </authorList>
    </citation>
    <scope>NUCLEOTIDE SEQUENCE [LARGE SCALE GENOMIC DNA]</scope>
    <source>
        <strain evidence="11 12">JL2886</strain>
    </source>
</reference>
<feature type="domain" description="Flotillin C-terminal" evidence="10">
    <location>
        <begin position="401"/>
        <end position="527"/>
    </location>
</feature>
<feature type="domain" description="Band 7" evidence="9">
    <location>
        <begin position="37"/>
        <end position="217"/>
    </location>
</feature>
<evidence type="ECO:0000259" key="9">
    <source>
        <dbReference type="Pfam" id="PF01145"/>
    </source>
</evidence>
<keyword evidence="8" id="KW-1133">Transmembrane helix</keyword>
<dbReference type="EMBL" id="CP015124">
    <property type="protein sequence ID" value="ANP36112.1"/>
    <property type="molecule type" value="Genomic_DNA"/>
</dbReference>
<gene>
    <name evidence="11" type="ORF">JL2886_01191</name>
</gene>
<feature type="region of interest" description="Disordered" evidence="7">
    <location>
        <begin position="539"/>
        <end position="571"/>
    </location>
</feature>
<dbReference type="GO" id="GO:0005886">
    <property type="term" value="C:plasma membrane"/>
    <property type="evidence" value="ECO:0007669"/>
    <property type="project" value="UniProtKB-SubCell"/>
</dbReference>
<dbReference type="Proteomes" id="UP000092565">
    <property type="component" value="Chromosome"/>
</dbReference>
<proteinExistence type="inferred from homology"/>
<protein>
    <recommendedName>
        <fullName evidence="13">Flotillin</fullName>
    </recommendedName>
</protein>
<dbReference type="RefSeq" id="WP_065271133.1">
    <property type="nucleotide sequence ID" value="NZ_CP015124.1"/>
</dbReference>
<keyword evidence="4" id="KW-1003">Cell membrane</keyword>
<dbReference type="PATRIC" id="fig|60890.4.peg.1166"/>
<evidence type="ECO:0008006" key="13">
    <source>
        <dbReference type="Google" id="ProtNLM"/>
    </source>
</evidence>
<dbReference type="InterPro" id="IPR031905">
    <property type="entry name" value="Flotillin_C"/>
</dbReference>
<keyword evidence="6" id="KW-0175">Coiled coil</keyword>
<comment type="similarity">
    <text evidence="3">Belongs to the band 7/mec-2 family. Flotillin subfamily.</text>
</comment>
<dbReference type="Gene3D" id="3.30.479.30">
    <property type="entry name" value="Band 7 domain"/>
    <property type="match status" value="1"/>
</dbReference>